<reference evidence="1 2" key="1">
    <citation type="submission" date="2018-11" db="EMBL/GenBank/DDBJ databases">
        <title>Novel bacteria species description.</title>
        <authorList>
            <person name="Han J.-H."/>
        </authorList>
    </citation>
    <scope>NUCLEOTIDE SEQUENCE [LARGE SCALE GENOMIC DNA]</scope>
    <source>
        <strain evidence="1 2">KCTC23259</strain>
    </source>
</reference>
<dbReference type="EMBL" id="RJUF01000183">
    <property type="protein sequence ID" value="MCP9765448.1"/>
    <property type="molecule type" value="Genomic_DNA"/>
</dbReference>
<sequence length="290" mass="33430">MRFIYFLAIFCLINSIGYSQSSDYLKEINDWHKQREENLKKENGWLNLAGLFWLNDGKNTIGSNTQNDHLFPSDKCPDFLGEILLQNGEVEFKVLNGHEVLHEGVKIEKIKLFPADKPVLLQYGSLKWFIIKRGEKYAIRLRDLKSPFLEEFSHIEHFKIDPNWNIKSKFVKTENRKMAILDITGQNSQQDSPGKLVFKIGKNEHSLDVLAEGDQFFVIFGDKTNKITTYGGGRYIYTNLPDKDGNVWLDFNKAYNPPCAFTPYATCPLPPKQNLLSVKIEAGEKNYGFH</sequence>
<accession>A0AAE3H5U9</accession>
<evidence type="ECO:0000313" key="2">
    <source>
        <dbReference type="Proteomes" id="UP001204144"/>
    </source>
</evidence>
<comment type="caution">
    <text evidence="1">The sequence shown here is derived from an EMBL/GenBank/DDBJ whole genome shotgun (WGS) entry which is preliminary data.</text>
</comment>
<protein>
    <submittedName>
        <fullName evidence="1">DUF1684 domain-containing protein</fullName>
    </submittedName>
</protein>
<organism evidence="1 2">
    <name type="scientific">Lacihabitans soyangensis</name>
    <dbReference type="NCBI Taxonomy" id="869394"/>
    <lineage>
        <taxon>Bacteria</taxon>
        <taxon>Pseudomonadati</taxon>
        <taxon>Bacteroidota</taxon>
        <taxon>Cytophagia</taxon>
        <taxon>Cytophagales</taxon>
        <taxon>Leadbetterellaceae</taxon>
        <taxon>Lacihabitans</taxon>
    </lineage>
</organism>
<dbReference type="Proteomes" id="UP001204144">
    <property type="component" value="Unassembled WGS sequence"/>
</dbReference>
<gene>
    <name evidence="1" type="ORF">EGI31_21135</name>
</gene>
<dbReference type="Pfam" id="PF07920">
    <property type="entry name" value="DUF1684"/>
    <property type="match status" value="1"/>
</dbReference>
<dbReference type="InterPro" id="IPR012467">
    <property type="entry name" value="DUF1684"/>
</dbReference>
<dbReference type="PANTHER" id="PTHR41913">
    <property type="entry name" value="DUF1684 DOMAIN-CONTAINING PROTEIN"/>
    <property type="match status" value="1"/>
</dbReference>
<evidence type="ECO:0000313" key="1">
    <source>
        <dbReference type="EMBL" id="MCP9765448.1"/>
    </source>
</evidence>
<dbReference type="RefSeq" id="WP_255039140.1">
    <property type="nucleotide sequence ID" value="NZ_RJUF01000183.1"/>
</dbReference>
<proteinExistence type="predicted"/>
<dbReference type="PANTHER" id="PTHR41913:SF1">
    <property type="entry name" value="DUF1684 DOMAIN-CONTAINING PROTEIN"/>
    <property type="match status" value="1"/>
</dbReference>
<keyword evidence="2" id="KW-1185">Reference proteome</keyword>
<name>A0AAE3H5U9_9BACT</name>
<dbReference type="AlphaFoldDB" id="A0AAE3H5U9"/>